<name>I1E386_9GAMM</name>
<proteinExistence type="predicted"/>
<dbReference type="AlphaFoldDB" id="I1E386"/>
<accession>I1E386</accession>
<comment type="caution">
    <text evidence="1">The sequence shown here is derived from an EMBL/GenBank/DDBJ whole genome shotgun (WGS) entry which is preliminary data.</text>
</comment>
<sequence>MAKDFATNDVGSGVILTKEVGMQEITLPSQPADTSEHEVLLKGTVHADKVEKVE</sequence>
<evidence type="ECO:0000313" key="1">
    <source>
        <dbReference type="EMBL" id="GAB60764.1"/>
    </source>
</evidence>
<dbReference type="EMBL" id="BAFK01000050">
    <property type="protein sequence ID" value="GAB60764.1"/>
    <property type="molecule type" value="Genomic_DNA"/>
</dbReference>
<evidence type="ECO:0000313" key="2">
    <source>
        <dbReference type="Proteomes" id="UP000004374"/>
    </source>
</evidence>
<gene>
    <name evidence="1" type="ORF">RNAN_3795</name>
</gene>
<keyword evidence="2" id="KW-1185">Reference proteome</keyword>
<protein>
    <submittedName>
        <fullName evidence="1">Uncharacterized protein</fullName>
    </submittedName>
</protein>
<organism evidence="1 2">
    <name type="scientific">Rheinheimera nanhaiensis E407-8</name>
    <dbReference type="NCBI Taxonomy" id="562729"/>
    <lineage>
        <taxon>Bacteria</taxon>
        <taxon>Pseudomonadati</taxon>
        <taxon>Pseudomonadota</taxon>
        <taxon>Gammaproteobacteria</taxon>
        <taxon>Chromatiales</taxon>
        <taxon>Chromatiaceae</taxon>
        <taxon>Rheinheimera</taxon>
    </lineage>
</organism>
<reference evidence="1 2" key="1">
    <citation type="journal article" date="2012" name="J. Bacteriol.">
        <title>Genome Sequence of the Protease-Producing Bacterium Rheinheimera nanhaiensis E407-8T, Isolated from Deep-Sea Sediment of the South China Sea.</title>
        <authorList>
            <person name="Zhang X.-Y."/>
            <person name="Zhang Y.-J."/>
            <person name="Qin Q.-L."/>
            <person name="Xie B.-B."/>
            <person name="Chen X.-L."/>
            <person name="Zhou B.-C."/>
            <person name="Zhang Y.-Z."/>
        </authorList>
    </citation>
    <scope>NUCLEOTIDE SEQUENCE [LARGE SCALE GENOMIC DNA]</scope>
    <source>
        <strain evidence="1 2">E407-8</strain>
    </source>
</reference>
<dbReference type="Proteomes" id="UP000004374">
    <property type="component" value="Unassembled WGS sequence"/>
</dbReference>